<evidence type="ECO:0000313" key="1">
    <source>
        <dbReference type="EMBL" id="MBB5869855.1"/>
    </source>
</evidence>
<dbReference type="AlphaFoldDB" id="A0A841BQ82"/>
<protein>
    <submittedName>
        <fullName evidence="1">Uncharacterized protein</fullName>
    </submittedName>
</protein>
<dbReference type="EMBL" id="JACHMN010000002">
    <property type="protein sequence ID" value="MBB5869855.1"/>
    <property type="molecule type" value="Genomic_DNA"/>
</dbReference>
<reference evidence="1 2" key="1">
    <citation type="submission" date="2020-08" db="EMBL/GenBank/DDBJ databases">
        <title>Sequencing the genomes of 1000 actinobacteria strains.</title>
        <authorList>
            <person name="Klenk H.-P."/>
        </authorList>
    </citation>
    <scope>NUCLEOTIDE SEQUENCE [LARGE SCALE GENOMIC DNA]</scope>
    <source>
        <strain evidence="1 2">DSM 45362</strain>
    </source>
</reference>
<dbReference type="Proteomes" id="UP000587527">
    <property type="component" value="Unassembled WGS sequence"/>
</dbReference>
<dbReference type="RefSeq" id="WP_184836800.1">
    <property type="nucleotide sequence ID" value="NZ_JACHMN010000002.1"/>
</dbReference>
<evidence type="ECO:0000313" key="2">
    <source>
        <dbReference type="Proteomes" id="UP000587527"/>
    </source>
</evidence>
<proteinExistence type="predicted"/>
<comment type="caution">
    <text evidence="1">The sequence shown here is derived from an EMBL/GenBank/DDBJ whole genome shotgun (WGS) entry which is preliminary data.</text>
</comment>
<organism evidence="1 2">
    <name type="scientific">Allocatelliglobosispora scoriae</name>
    <dbReference type="NCBI Taxonomy" id="643052"/>
    <lineage>
        <taxon>Bacteria</taxon>
        <taxon>Bacillati</taxon>
        <taxon>Actinomycetota</taxon>
        <taxon>Actinomycetes</taxon>
        <taxon>Micromonosporales</taxon>
        <taxon>Micromonosporaceae</taxon>
        <taxon>Allocatelliglobosispora</taxon>
    </lineage>
</organism>
<name>A0A841BQ82_9ACTN</name>
<accession>A0A841BQ82</accession>
<keyword evidence="2" id="KW-1185">Reference proteome</keyword>
<gene>
    <name evidence="1" type="ORF">F4553_003234</name>
</gene>
<sequence length="80" mass="8901">MAETNNAPWLMVAPIEMTVECVGTARFTVSRAADDNEYLGPAVSAVSLREGRHRHERPALRMEIPAQPTWRTPDRVLASV</sequence>